<accession>A0A8X8W3Q3</accession>
<dbReference type="EMBL" id="PNBA02000021">
    <property type="protein sequence ID" value="KAG6387460.1"/>
    <property type="molecule type" value="Genomic_DNA"/>
</dbReference>
<evidence type="ECO:0000313" key="2">
    <source>
        <dbReference type="EMBL" id="KAG6387460.1"/>
    </source>
</evidence>
<evidence type="ECO:0000256" key="1">
    <source>
        <dbReference type="SAM" id="MobiDB-lite"/>
    </source>
</evidence>
<sequence>MDLNFKAQHEDFYHGGWTPEMDSIILSSILREKQAHNFVGTVIPVEFLYEAEATLEEDIGVQVNRDDIYNRLLFLERHYRAFKGLVEHAACTIHGEPEYKQMRMMFGGEGLKLKNNGEVITISDTTLEAEFDDTTRLGKAHVRGQSSSAAGKQKGKKNPHMLFGGVGNAFDRESMNGKGTTRSSSTSCASSSPNAPWHLPYE</sequence>
<proteinExistence type="predicted"/>
<feature type="region of interest" description="Disordered" evidence="1">
    <location>
        <begin position="141"/>
        <end position="202"/>
    </location>
</feature>
<name>A0A8X8W3Q3_SALSN</name>
<reference evidence="2" key="2">
    <citation type="submission" date="2020-08" db="EMBL/GenBank/DDBJ databases">
        <title>Plant Genome Project.</title>
        <authorList>
            <person name="Zhang R.-G."/>
        </authorList>
    </citation>
    <scope>NUCLEOTIDE SEQUENCE</scope>
    <source>
        <strain evidence="2">Huo1</strain>
        <tissue evidence="2">Leaf</tissue>
    </source>
</reference>
<protein>
    <submittedName>
        <fullName evidence="2">Uncharacterized protein</fullName>
    </submittedName>
</protein>
<gene>
    <name evidence="2" type="ORF">SASPL_152650</name>
</gene>
<keyword evidence="3" id="KW-1185">Reference proteome</keyword>
<feature type="compositionally biased region" description="Low complexity" evidence="1">
    <location>
        <begin position="180"/>
        <end position="192"/>
    </location>
</feature>
<dbReference type="AlphaFoldDB" id="A0A8X8W3Q3"/>
<dbReference type="Proteomes" id="UP000298416">
    <property type="component" value="Unassembled WGS sequence"/>
</dbReference>
<organism evidence="2">
    <name type="scientific">Salvia splendens</name>
    <name type="common">Scarlet sage</name>
    <dbReference type="NCBI Taxonomy" id="180675"/>
    <lineage>
        <taxon>Eukaryota</taxon>
        <taxon>Viridiplantae</taxon>
        <taxon>Streptophyta</taxon>
        <taxon>Embryophyta</taxon>
        <taxon>Tracheophyta</taxon>
        <taxon>Spermatophyta</taxon>
        <taxon>Magnoliopsida</taxon>
        <taxon>eudicotyledons</taxon>
        <taxon>Gunneridae</taxon>
        <taxon>Pentapetalae</taxon>
        <taxon>asterids</taxon>
        <taxon>lamiids</taxon>
        <taxon>Lamiales</taxon>
        <taxon>Lamiaceae</taxon>
        <taxon>Nepetoideae</taxon>
        <taxon>Mentheae</taxon>
        <taxon>Salviinae</taxon>
        <taxon>Salvia</taxon>
        <taxon>Salvia subgen. Calosphace</taxon>
        <taxon>core Calosphace</taxon>
    </lineage>
</organism>
<comment type="caution">
    <text evidence="2">The sequence shown here is derived from an EMBL/GenBank/DDBJ whole genome shotgun (WGS) entry which is preliminary data.</text>
</comment>
<evidence type="ECO:0000313" key="3">
    <source>
        <dbReference type="Proteomes" id="UP000298416"/>
    </source>
</evidence>
<reference evidence="2" key="1">
    <citation type="submission" date="2018-01" db="EMBL/GenBank/DDBJ databases">
        <authorList>
            <person name="Mao J.F."/>
        </authorList>
    </citation>
    <scope>NUCLEOTIDE SEQUENCE</scope>
    <source>
        <strain evidence="2">Huo1</strain>
        <tissue evidence="2">Leaf</tissue>
    </source>
</reference>